<keyword evidence="7" id="KW-0966">Cell projection</keyword>
<dbReference type="Gene3D" id="6.10.10.10">
    <property type="entry name" value="Flagellar export chaperone, C-terminal domain"/>
    <property type="match status" value="1"/>
</dbReference>
<keyword evidence="7" id="KW-0969">Cilium</keyword>
<comment type="subcellular location">
    <subcellularLocation>
        <location evidence="4">Secreted</location>
    </subcellularLocation>
    <subcellularLocation>
        <location evidence="4">Bacterial flagellum</location>
    </subcellularLocation>
</comment>
<dbReference type="GO" id="GO:0009288">
    <property type="term" value="C:bacterial-type flagellum"/>
    <property type="evidence" value="ECO:0007669"/>
    <property type="project" value="UniProtKB-SubCell"/>
</dbReference>
<name>A0A174GMZ4_9FIRM</name>
<dbReference type="PRINTS" id="PR00207">
    <property type="entry name" value="FLAGELLIN"/>
</dbReference>
<dbReference type="Proteomes" id="UP000095384">
    <property type="component" value="Unassembled WGS sequence"/>
</dbReference>
<dbReference type="PANTHER" id="PTHR42792:SF2">
    <property type="entry name" value="FLAGELLIN"/>
    <property type="match status" value="1"/>
</dbReference>
<comment type="similarity">
    <text evidence="1 4">Belongs to the bacterial flagellin family.</text>
</comment>
<feature type="domain" description="Flagellin C-terminal" evidence="6">
    <location>
        <begin position="430"/>
        <end position="514"/>
    </location>
</feature>
<reference evidence="7 8" key="1">
    <citation type="submission" date="2015-09" db="EMBL/GenBank/DDBJ databases">
        <authorList>
            <consortium name="Pathogen Informatics"/>
        </authorList>
    </citation>
    <scope>NUCLEOTIDE SEQUENCE [LARGE SCALE GENOMIC DNA]</scope>
    <source>
        <strain evidence="7 8">2789STDY5608860</strain>
    </source>
</reference>
<proteinExistence type="inferred from homology"/>
<accession>A0A174GMZ4</accession>
<dbReference type="SUPFAM" id="SSF64518">
    <property type="entry name" value="Phase 1 flagellin"/>
    <property type="match status" value="1"/>
</dbReference>
<dbReference type="AlphaFoldDB" id="A0A174GMZ4"/>
<feature type="domain" description="Flagellin N-terminal" evidence="5">
    <location>
        <begin position="3"/>
        <end position="140"/>
    </location>
</feature>
<dbReference type="InterPro" id="IPR042187">
    <property type="entry name" value="Flagellin_C_sub2"/>
</dbReference>
<evidence type="ECO:0000259" key="6">
    <source>
        <dbReference type="Pfam" id="PF00700"/>
    </source>
</evidence>
<evidence type="ECO:0000313" key="8">
    <source>
        <dbReference type="Proteomes" id="UP000095384"/>
    </source>
</evidence>
<keyword evidence="3 4" id="KW-0975">Bacterial flagellum</keyword>
<evidence type="ECO:0000256" key="1">
    <source>
        <dbReference type="ARBA" id="ARBA00005709"/>
    </source>
</evidence>
<dbReference type="PANTHER" id="PTHR42792">
    <property type="entry name" value="FLAGELLIN"/>
    <property type="match status" value="1"/>
</dbReference>
<sequence length="515" mass="53717">MVVQHNMQAANANRMLNVTTSAQSKSTEKLSSGYRINRAADDAAGLTISEKMRKQIRGLDQASTNAQDGVSSVQTAEGALTEVHSMLQRMNELATQAANGTNSKDSDRQAIQDEIDQLTTEIDRVSETTKFNETYLLKGEAGTKTINMKAHDAGLKGTLTDNGDGSATFKMADLNTGDKVSIGGKTYTIGGEAADTAKMIDDAKTALGTGTGKASIKIGGNEFQIDKDGKVYDKDGAALYVESAKDATAAATFDAATSTFTTTETFKSTGTGTPDITNNALSLENLKALAAVAGKTTTVNSKSVTVMTDDKNAAGGAVADGVDDNDSTIITKNHAYELASKELLAANQIGDTKGSAKVENAGAQADGSFKITTGQAEVANSLAFSLHVGADADMTNKIQVNIDAMDSASLGIKGLNVKDASGNAATYAVDAISDAISKVSSQRSSLGAVQNRLEHTINNLDNVVENTTTAESRIRDTDMAEEMVNYSKNNILAQAGQSMLAQANQSNQGVLSLLQ</sequence>
<keyword evidence="4" id="KW-0964">Secreted</keyword>
<keyword evidence="7" id="KW-0282">Flagellum</keyword>
<organism evidence="7 8">
    <name type="scientific">Agathobacter rectalis</name>
    <dbReference type="NCBI Taxonomy" id="39491"/>
    <lineage>
        <taxon>Bacteria</taxon>
        <taxon>Bacillati</taxon>
        <taxon>Bacillota</taxon>
        <taxon>Clostridia</taxon>
        <taxon>Lachnospirales</taxon>
        <taxon>Lachnospiraceae</taxon>
        <taxon>Agathobacter</taxon>
    </lineage>
</organism>
<comment type="function">
    <text evidence="4">Flagellin is the subunit protein which polymerizes to form the filaments of bacterial flagella.</text>
</comment>
<dbReference type="Gene3D" id="2.30.220.10">
    <property type="entry name" value="f41 fragment of flagellin, C-terminal domain"/>
    <property type="match status" value="1"/>
</dbReference>
<dbReference type="RefSeq" id="WP_055225032.1">
    <property type="nucleotide sequence ID" value="NZ_CYYW01000028.1"/>
</dbReference>
<dbReference type="SMR" id="A0A174GMZ4"/>
<dbReference type="Gene3D" id="1.20.1330.10">
    <property type="entry name" value="f41 fragment of flagellin, N-terminal domain"/>
    <property type="match status" value="1"/>
</dbReference>
<dbReference type="InterPro" id="IPR001492">
    <property type="entry name" value="Flagellin"/>
</dbReference>
<evidence type="ECO:0000256" key="2">
    <source>
        <dbReference type="ARBA" id="ARBA00020110"/>
    </source>
</evidence>
<dbReference type="InterPro" id="IPR001029">
    <property type="entry name" value="Flagellin_N"/>
</dbReference>
<dbReference type="EMBL" id="CYYW01000028">
    <property type="protein sequence ID" value="CUO62757.1"/>
    <property type="molecule type" value="Genomic_DNA"/>
</dbReference>
<dbReference type="InterPro" id="IPR046358">
    <property type="entry name" value="Flagellin_C"/>
</dbReference>
<protein>
    <recommendedName>
        <fullName evidence="2 4">Flagellin</fullName>
    </recommendedName>
</protein>
<dbReference type="GO" id="GO:0005576">
    <property type="term" value="C:extracellular region"/>
    <property type="evidence" value="ECO:0007669"/>
    <property type="project" value="UniProtKB-SubCell"/>
</dbReference>
<gene>
    <name evidence="7" type="primary">fliC</name>
    <name evidence="7" type="ORF">ERS852417_02728</name>
</gene>
<evidence type="ECO:0000313" key="7">
    <source>
        <dbReference type="EMBL" id="CUO62757.1"/>
    </source>
</evidence>
<evidence type="ECO:0000256" key="3">
    <source>
        <dbReference type="ARBA" id="ARBA00023143"/>
    </source>
</evidence>
<dbReference type="GO" id="GO:0005198">
    <property type="term" value="F:structural molecule activity"/>
    <property type="evidence" value="ECO:0007669"/>
    <property type="project" value="UniProtKB-UniRule"/>
</dbReference>
<evidence type="ECO:0000256" key="4">
    <source>
        <dbReference type="RuleBase" id="RU362073"/>
    </source>
</evidence>
<evidence type="ECO:0000259" key="5">
    <source>
        <dbReference type="Pfam" id="PF00669"/>
    </source>
</evidence>
<dbReference type="Pfam" id="PF00700">
    <property type="entry name" value="Flagellin_C"/>
    <property type="match status" value="1"/>
</dbReference>
<dbReference type="Pfam" id="PF00669">
    <property type="entry name" value="Flagellin_N"/>
    <property type="match status" value="1"/>
</dbReference>
<dbReference type="Gene3D" id="2.170.280.10">
    <property type="entry name" value="f41 fragment of flagellin, middle domain"/>
    <property type="match status" value="1"/>
</dbReference>